<dbReference type="GO" id="GO:0055086">
    <property type="term" value="P:nucleobase-containing small molecule metabolic process"/>
    <property type="evidence" value="ECO:0007669"/>
    <property type="project" value="UniProtKB-ARBA"/>
</dbReference>
<name>A0A1G7EY01_9BACT</name>
<sequence>MSLENKSATLDESRIRSLREQAAHAAKNAYAPYSLFHVGAALLLDNGHIITGCNVENASYRLTTCAEQAAVARAVVERGAHIRIVAVAIANEDATIACQPCGACRQTIAEFADPTCRIFFPAEHGKPGECTLADLLPASFNAQSLQQSASK</sequence>
<feature type="domain" description="CMP/dCMP-type deaminase" evidence="16">
    <location>
        <begin position="13"/>
        <end position="143"/>
    </location>
</feature>
<dbReference type="EC" id="3.5.4.5" evidence="4 15"/>
<dbReference type="PROSITE" id="PS51747">
    <property type="entry name" value="CYT_DCMP_DEAMINASES_2"/>
    <property type="match status" value="1"/>
</dbReference>
<dbReference type="GO" id="GO:0042802">
    <property type="term" value="F:identical protein binding"/>
    <property type="evidence" value="ECO:0007669"/>
    <property type="project" value="UniProtKB-ARBA"/>
</dbReference>
<comment type="catalytic activity">
    <reaction evidence="10 15">
        <text>2'-deoxycytidine + H2O + H(+) = 2'-deoxyuridine + NH4(+)</text>
        <dbReference type="Rhea" id="RHEA:13433"/>
        <dbReference type="ChEBI" id="CHEBI:15377"/>
        <dbReference type="ChEBI" id="CHEBI:15378"/>
        <dbReference type="ChEBI" id="CHEBI:15698"/>
        <dbReference type="ChEBI" id="CHEBI:16450"/>
        <dbReference type="ChEBI" id="CHEBI:28938"/>
        <dbReference type="EC" id="3.5.4.5"/>
    </reaction>
</comment>
<dbReference type="GO" id="GO:0072527">
    <property type="term" value="P:pyrimidine-containing compound metabolic process"/>
    <property type="evidence" value="ECO:0007669"/>
    <property type="project" value="UniProtKB-ARBA"/>
</dbReference>
<evidence type="ECO:0000256" key="2">
    <source>
        <dbReference type="ARBA" id="ARBA00003949"/>
    </source>
</evidence>
<comment type="function">
    <text evidence="2 15">This enzyme scavenges exogenous and endogenous cytidine and 2'-deoxycytidine for UMP synthesis.</text>
</comment>
<comment type="similarity">
    <text evidence="3 15">Belongs to the cytidine and deoxycytidylate deaminase family.</text>
</comment>
<evidence type="ECO:0000256" key="12">
    <source>
        <dbReference type="PIRSR" id="PIRSR606262-1"/>
    </source>
</evidence>
<accession>A0A1G7EY01</accession>
<dbReference type="InterPro" id="IPR016192">
    <property type="entry name" value="APOBEC/CMP_deaminase_Zn-bd"/>
</dbReference>
<keyword evidence="6 14" id="KW-0479">Metal-binding</keyword>
<dbReference type="SUPFAM" id="SSF53927">
    <property type="entry name" value="Cytidine deaminase-like"/>
    <property type="match status" value="1"/>
</dbReference>
<feature type="binding site" evidence="14">
    <location>
        <position position="101"/>
    </location>
    <ligand>
        <name>Zn(2+)</name>
        <dbReference type="ChEBI" id="CHEBI:29105"/>
        <note>catalytic</note>
    </ligand>
</feature>
<evidence type="ECO:0000256" key="10">
    <source>
        <dbReference type="ARBA" id="ARBA00049252"/>
    </source>
</evidence>
<dbReference type="PROSITE" id="PS00903">
    <property type="entry name" value="CYT_DCMP_DEAMINASES_1"/>
    <property type="match status" value="1"/>
</dbReference>
<evidence type="ECO:0000256" key="15">
    <source>
        <dbReference type="RuleBase" id="RU364006"/>
    </source>
</evidence>
<dbReference type="NCBIfam" id="NF004064">
    <property type="entry name" value="PRK05578.1"/>
    <property type="match status" value="1"/>
</dbReference>
<feature type="binding site" evidence="14">
    <location>
        <position position="65"/>
    </location>
    <ligand>
        <name>Zn(2+)</name>
        <dbReference type="ChEBI" id="CHEBI:29105"/>
        <note>catalytic</note>
    </ligand>
</feature>
<evidence type="ECO:0000256" key="7">
    <source>
        <dbReference type="ARBA" id="ARBA00022801"/>
    </source>
</evidence>
<dbReference type="GO" id="GO:0008270">
    <property type="term" value="F:zinc ion binding"/>
    <property type="evidence" value="ECO:0007669"/>
    <property type="project" value="UniProtKB-UniRule"/>
</dbReference>
<dbReference type="Pfam" id="PF00383">
    <property type="entry name" value="dCMP_cyt_deam_1"/>
    <property type="match status" value="1"/>
</dbReference>
<proteinExistence type="inferred from homology"/>
<evidence type="ECO:0000259" key="16">
    <source>
        <dbReference type="PROSITE" id="PS51747"/>
    </source>
</evidence>
<dbReference type="InterPro" id="IPR002125">
    <property type="entry name" value="CMP_dCMP_dom"/>
</dbReference>
<evidence type="ECO:0000256" key="9">
    <source>
        <dbReference type="ARBA" id="ARBA00032005"/>
    </source>
</evidence>
<evidence type="ECO:0000256" key="13">
    <source>
        <dbReference type="PIRSR" id="PIRSR606262-2"/>
    </source>
</evidence>
<dbReference type="FunFam" id="3.40.140.10:FF:000008">
    <property type="entry name" value="Cytidine deaminase"/>
    <property type="match status" value="1"/>
</dbReference>
<keyword evidence="8 14" id="KW-0862">Zinc</keyword>
<keyword evidence="7 15" id="KW-0378">Hydrolase</keyword>
<dbReference type="RefSeq" id="WP_083343464.1">
    <property type="nucleotide sequence ID" value="NZ_LT629690.1"/>
</dbReference>
<dbReference type="PANTHER" id="PTHR11644">
    <property type="entry name" value="CYTIDINE DEAMINASE"/>
    <property type="match status" value="1"/>
</dbReference>
<dbReference type="PANTHER" id="PTHR11644:SF2">
    <property type="entry name" value="CYTIDINE DEAMINASE"/>
    <property type="match status" value="1"/>
</dbReference>
<protein>
    <recommendedName>
        <fullName evidence="5 15">Cytidine deaminase</fullName>
        <ecNumber evidence="4 15">3.5.4.5</ecNumber>
    </recommendedName>
    <alternativeName>
        <fullName evidence="9 15">Cytidine aminohydrolase</fullName>
    </alternativeName>
</protein>
<dbReference type="AlphaFoldDB" id="A0A1G7EY01"/>
<evidence type="ECO:0000256" key="11">
    <source>
        <dbReference type="ARBA" id="ARBA00049558"/>
    </source>
</evidence>
<dbReference type="Proteomes" id="UP000182427">
    <property type="component" value="Chromosome I"/>
</dbReference>
<dbReference type="InterPro" id="IPR050202">
    <property type="entry name" value="Cyt/Deoxycyt_deaminase"/>
</dbReference>
<evidence type="ECO:0000256" key="1">
    <source>
        <dbReference type="ARBA" id="ARBA00001947"/>
    </source>
</evidence>
<dbReference type="NCBIfam" id="TIGR01354">
    <property type="entry name" value="cyt_deam_tetra"/>
    <property type="match status" value="1"/>
</dbReference>
<evidence type="ECO:0000256" key="14">
    <source>
        <dbReference type="PIRSR" id="PIRSR606262-3"/>
    </source>
</evidence>
<comment type="catalytic activity">
    <reaction evidence="11 15">
        <text>cytidine + H2O + H(+) = uridine + NH4(+)</text>
        <dbReference type="Rhea" id="RHEA:16069"/>
        <dbReference type="ChEBI" id="CHEBI:15377"/>
        <dbReference type="ChEBI" id="CHEBI:15378"/>
        <dbReference type="ChEBI" id="CHEBI:16704"/>
        <dbReference type="ChEBI" id="CHEBI:17562"/>
        <dbReference type="ChEBI" id="CHEBI:28938"/>
        <dbReference type="EC" id="3.5.4.5"/>
    </reaction>
</comment>
<dbReference type="EMBL" id="LT629690">
    <property type="protein sequence ID" value="SDE68580.1"/>
    <property type="molecule type" value="Genomic_DNA"/>
</dbReference>
<dbReference type="InterPro" id="IPR006262">
    <property type="entry name" value="Cyt_deam_tetra"/>
</dbReference>
<organism evidence="17 18">
    <name type="scientific">Terriglobus roseus</name>
    <dbReference type="NCBI Taxonomy" id="392734"/>
    <lineage>
        <taxon>Bacteria</taxon>
        <taxon>Pseudomonadati</taxon>
        <taxon>Acidobacteriota</taxon>
        <taxon>Terriglobia</taxon>
        <taxon>Terriglobales</taxon>
        <taxon>Acidobacteriaceae</taxon>
        <taxon>Terriglobus</taxon>
    </lineage>
</organism>
<evidence type="ECO:0000256" key="4">
    <source>
        <dbReference type="ARBA" id="ARBA00012783"/>
    </source>
</evidence>
<dbReference type="GO" id="GO:0005829">
    <property type="term" value="C:cytosol"/>
    <property type="evidence" value="ECO:0007669"/>
    <property type="project" value="TreeGrafter"/>
</dbReference>
<reference evidence="17 18" key="1">
    <citation type="submission" date="2016-10" db="EMBL/GenBank/DDBJ databases">
        <authorList>
            <person name="de Groot N.N."/>
        </authorList>
    </citation>
    <scope>NUCLEOTIDE SEQUENCE [LARGE SCALE GENOMIC DNA]</scope>
    <source>
        <strain evidence="17 18">GAS232</strain>
    </source>
</reference>
<feature type="binding site" evidence="13">
    <location>
        <begin position="54"/>
        <end position="60"/>
    </location>
    <ligand>
        <name>substrate</name>
    </ligand>
</feature>
<feature type="active site" description="Proton donor" evidence="12">
    <location>
        <position position="67"/>
    </location>
</feature>
<feature type="binding site" evidence="14">
    <location>
        <position position="104"/>
    </location>
    <ligand>
        <name>Zn(2+)</name>
        <dbReference type="ChEBI" id="CHEBI:29105"/>
        <note>catalytic</note>
    </ligand>
</feature>
<dbReference type="OrthoDB" id="9795347at2"/>
<dbReference type="Gene3D" id="3.40.140.10">
    <property type="entry name" value="Cytidine Deaminase, domain 2"/>
    <property type="match status" value="1"/>
</dbReference>
<evidence type="ECO:0000256" key="5">
    <source>
        <dbReference type="ARBA" id="ARBA00018266"/>
    </source>
</evidence>
<evidence type="ECO:0000256" key="8">
    <source>
        <dbReference type="ARBA" id="ARBA00022833"/>
    </source>
</evidence>
<dbReference type="GO" id="GO:0004126">
    <property type="term" value="F:cytidine deaminase activity"/>
    <property type="evidence" value="ECO:0007669"/>
    <property type="project" value="UniProtKB-UniRule"/>
</dbReference>
<evidence type="ECO:0000256" key="3">
    <source>
        <dbReference type="ARBA" id="ARBA00006576"/>
    </source>
</evidence>
<dbReference type="CDD" id="cd01283">
    <property type="entry name" value="cytidine_deaminase"/>
    <property type="match status" value="1"/>
</dbReference>
<dbReference type="InterPro" id="IPR016193">
    <property type="entry name" value="Cytidine_deaminase-like"/>
</dbReference>
<keyword evidence="18" id="KW-1185">Reference proteome</keyword>
<comment type="cofactor">
    <cofactor evidence="1 14 15">
        <name>Zn(2+)</name>
        <dbReference type="ChEBI" id="CHEBI:29105"/>
    </cofactor>
</comment>
<evidence type="ECO:0000256" key="6">
    <source>
        <dbReference type="ARBA" id="ARBA00022723"/>
    </source>
</evidence>
<evidence type="ECO:0000313" key="17">
    <source>
        <dbReference type="EMBL" id="SDE68580.1"/>
    </source>
</evidence>
<gene>
    <name evidence="17" type="ORF">SAMN05444167_0143</name>
</gene>
<evidence type="ECO:0000313" key="18">
    <source>
        <dbReference type="Proteomes" id="UP000182427"/>
    </source>
</evidence>